<feature type="transmembrane region" description="Helical" evidence="11">
    <location>
        <begin position="382"/>
        <end position="403"/>
    </location>
</feature>
<dbReference type="GO" id="GO:0007166">
    <property type="term" value="P:cell surface receptor signaling pathway"/>
    <property type="evidence" value="ECO:0007669"/>
    <property type="project" value="InterPro"/>
</dbReference>
<dbReference type="GO" id="GO:0004967">
    <property type="term" value="F:glucagon receptor activity"/>
    <property type="evidence" value="ECO:0000318"/>
    <property type="project" value="GO_Central"/>
</dbReference>
<evidence type="ECO:0000256" key="8">
    <source>
        <dbReference type="ARBA" id="ARBA00023170"/>
    </source>
</evidence>
<feature type="domain" description="G-protein coupled receptors family 2 profile 1" evidence="12">
    <location>
        <begin position="43"/>
        <end position="127"/>
    </location>
</feature>
<dbReference type="PANTHER" id="PTHR45620:SF23">
    <property type="entry name" value="GLUCAGON-LIKE PEPTIDE 2 RECEPTOR"/>
    <property type="match status" value="1"/>
</dbReference>
<evidence type="ECO:0000256" key="9">
    <source>
        <dbReference type="ARBA" id="ARBA00023180"/>
    </source>
</evidence>
<dbReference type="SUPFAM" id="SSF81321">
    <property type="entry name" value="Family A G protein-coupled receptor-like"/>
    <property type="match status" value="1"/>
</dbReference>
<evidence type="ECO:0000256" key="11">
    <source>
        <dbReference type="SAM" id="Phobius"/>
    </source>
</evidence>
<reference evidence="14" key="3">
    <citation type="submission" date="2025-09" db="UniProtKB">
        <authorList>
            <consortium name="Ensembl"/>
        </authorList>
    </citation>
    <scope>IDENTIFICATION</scope>
</reference>
<dbReference type="InterPro" id="IPR017983">
    <property type="entry name" value="GPCR_2_secretin-like_CS"/>
</dbReference>
<sequence>NTSNAQSAWQAIMNVKARKQVCLMVMGSGLKETMRKWSEYRANCTNMLANKSLQGTGVYCKGSFDNFACWPHSPPGIVSILCPSYLPIFTEGRTGYLYRNCTDGGTWLTIENSSEIWRNHSECAEFSHHFRPQEEEKTWQLVLRIVYTIGYSLSLSSLSLAVIILLLLRKLHCTRNFIHINLFTSFILRAVVILAKEIILYETYSKRPKDETGWIYILNSENSPFCRAVQVFMHYLIGANAFWLLVEGIFLHTLLVTPVLSEKRLLKKYMVIGWGTPIMFVVPWAVTKALYENEGCWRRNTNMGIWWIIRGPIRFSIAVNFYLFIKILKLLLWKLKAEKMTFNDYKFRLARATLVLIPLMGIHEIVFAFMPDEQIKGRYTRSFIQLTLTSFQGFLVAVLYCFANREVKTELKKRWQLYLFANHFDYRECIVGQRLRCLGKYSKRRPTHYFDHSKSHGERKRSSNVQLLQVTMRSSGNLKLQRPVGLEHFTRGSVSSSEGEGTLGETLEEILEESDF</sequence>
<dbReference type="SMART" id="SM00008">
    <property type="entry name" value="HormR"/>
    <property type="match status" value="1"/>
</dbReference>
<dbReference type="EMBL" id="AHAT01000302">
    <property type="status" value="NOT_ANNOTATED_CDS"/>
    <property type="molecule type" value="Genomic_DNA"/>
</dbReference>
<dbReference type="Ensembl" id="ENSLOCT00000014578.1">
    <property type="protein sequence ID" value="ENSLOCP00000014549.1"/>
    <property type="gene ID" value="ENSLOCG00000011822.1"/>
</dbReference>
<dbReference type="PROSITE" id="PS00650">
    <property type="entry name" value="G_PROTEIN_RECEP_F2_2"/>
    <property type="match status" value="1"/>
</dbReference>
<dbReference type="SUPFAM" id="SSF111418">
    <property type="entry name" value="Hormone receptor domain"/>
    <property type="match status" value="1"/>
</dbReference>
<keyword evidence="4 11" id="KW-0812">Transmembrane</keyword>
<evidence type="ECO:0000256" key="3">
    <source>
        <dbReference type="ARBA" id="ARBA00022475"/>
    </source>
</evidence>
<comment type="similarity">
    <text evidence="2">Belongs to the G-protein coupled receptor 2 family.</text>
</comment>
<accession>W5N1P0</accession>
<keyword evidence="3" id="KW-1003">Cell membrane</keyword>
<keyword evidence="5 11" id="KW-1133">Transmembrane helix</keyword>
<feature type="transmembrane region" description="Helical" evidence="11">
    <location>
        <begin position="306"/>
        <end position="328"/>
    </location>
</feature>
<dbReference type="PROSITE" id="PS00649">
    <property type="entry name" value="G_PROTEIN_RECEP_F2_1"/>
    <property type="match status" value="1"/>
</dbReference>
<dbReference type="InterPro" id="IPR000832">
    <property type="entry name" value="GPCR_2_secretin-like"/>
</dbReference>
<dbReference type="AlphaFoldDB" id="W5N1P0"/>
<dbReference type="Proteomes" id="UP000018468">
    <property type="component" value="Linkage group LG10"/>
</dbReference>
<protein>
    <submittedName>
        <fullName evidence="14">Glucagon like peptide 2 receptor</fullName>
    </submittedName>
</protein>
<dbReference type="FunFam" id="1.20.1070.10:FF:000133">
    <property type="entry name" value="Glucagon receptor a"/>
    <property type="match status" value="1"/>
</dbReference>
<dbReference type="InterPro" id="IPR050332">
    <property type="entry name" value="GPCR_2"/>
</dbReference>
<dbReference type="InterPro" id="IPR001879">
    <property type="entry name" value="GPCR_2_extracellular_dom"/>
</dbReference>
<dbReference type="PRINTS" id="PR00249">
    <property type="entry name" value="GPCRSECRETIN"/>
</dbReference>
<evidence type="ECO:0000259" key="13">
    <source>
        <dbReference type="PROSITE" id="PS50261"/>
    </source>
</evidence>
<dbReference type="GO" id="GO:0007188">
    <property type="term" value="P:adenylate cyclase-modulating G protein-coupled receptor signaling pathway"/>
    <property type="evidence" value="ECO:0000318"/>
    <property type="project" value="GO_Central"/>
</dbReference>
<dbReference type="Gene3D" id="4.10.1240.10">
    <property type="entry name" value="GPCR, family 2, extracellular hormone receptor domain"/>
    <property type="match status" value="1"/>
</dbReference>
<name>W5N1P0_LEPOC</name>
<evidence type="ECO:0000256" key="4">
    <source>
        <dbReference type="ARBA" id="ARBA00022692"/>
    </source>
</evidence>
<dbReference type="Pfam" id="PF02793">
    <property type="entry name" value="HRM"/>
    <property type="match status" value="1"/>
</dbReference>
<dbReference type="InterPro" id="IPR036445">
    <property type="entry name" value="GPCR_2_extracell_dom_sf"/>
</dbReference>
<evidence type="ECO:0000259" key="12">
    <source>
        <dbReference type="PROSITE" id="PS50227"/>
    </source>
</evidence>
<reference evidence="14" key="2">
    <citation type="submission" date="2025-08" db="UniProtKB">
        <authorList>
            <consortium name="Ensembl"/>
        </authorList>
    </citation>
    <scope>IDENTIFICATION</scope>
</reference>
<dbReference type="Bgee" id="ENSLOCG00000011822">
    <property type="expression patterns" value="Expressed in intestine and 3 other cell types or tissues"/>
</dbReference>
<evidence type="ECO:0000256" key="5">
    <source>
        <dbReference type="ARBA" id="ARBA00022989"/>
    </source>
</evidence>
<dbReference type="STRING" id="7918.ENSLOCP00000014549"/>
<dbReference type="PROSITE" id="PS50261">
    <property type="entry name" value="G_PROTEIN_RECEP_F2_4"/>
    <property type="match status" value="1"/>
</dbReference>
<evidence type="ECO:0000256" key="6">
    <source>
        <dbReference type="ARBA" id="ARBA00023040"/>
    </source>
</evidence>
<proteinExistence type="inferred from homology"/>
<keyword evidence="6" id="KW-0297">G-protein coupled receptor</keyword>
<evidence type="ECO:0000256" key="7">
    <source>
        <dbReference type="ARBA" id="ARBA00023136"/>
    </source>
</evidence>
<dbReference type="InParanoid" id="W5N1P0"/>
<feature type="domain" description="G-protein coupled receptors family 2 profile 2" evidence="13">
    <location>
        <begin position="143"/>
        <end position="404"/>
    </location>
</feature>
<feature type="transmembrane region" description="Helical" evidence="11">
    <location>
        <begin position="269"/>
        <end position="286"/>
    </location>
</feature>
<keyword evidence="10" id="KW-0807">Transducer</keyword>
<dbReference type="GeneTree" id="ENSGT00940000158127"/>
<evidence type="ECO:0000313" key="14">
    <source>
        <dbReference type="Ensembl" id="ENSLOCP00000014549.1"/>
    </source>
</evidence>
<evidence type="ECO:0000256" key="2">
    <source>
        <dbReference type="ARBA" id="ARBA00005314"/>
    </source>
</evidence>
<dbReference type="GO" id="GO:0005886">
    <property type="term" value="C:plasma membrane"/>
    <property type="evidence" value="ECO:0000318"/>
    <property type="project" value="GO_Central"/>
</dbReference>
<dbReference type="PROSITE" id="PS50227">
    <property type="entry name" value="G_PROTEIN_RECEP_F2_3"/>
    <property type="match status" value="1"/>
</dbReference>
<feature type="transmembrane region" description="Helical" evidence="11">
    <location>
        <begin position="145"/>
        <end position="168"/>
    </location>
</feature>
<organism evidence="14 15">
    <name type="scientific">Lepisosteus oculatus</name>
    <name type="common">Spotted gar</name>
    <dbReference type="NCBI Taxonomy" id="7918"/>
    <lineage>
        <taxon>Eukaryota</taxon>
        <taxon>Metazoa</taxon>
        <taxon>Chordata</taxon>
        <taxon>Craniata</taxon>
        <taxon>Vertebrata</taxon>
        <taxon>Euteleostomi</taxon>
        <taxon>Actinopterygii</taxon>
        <taxon>Neopterygii</taxon>
        <taxon>Holostei</taxon>
        <taxon>Semionotiformes</taxon>
        <taxon>Lepisosteidae</taxon>
        <taxon>Lepisosteus</taxon>
    </lineage>
</organism>
<dbReference type="Pfam" id="PF00002">
    <property type="entry name" value="7tm_2"/>
    <property type="match status" value="1"/>
</dbReference>
<evidence type="ECO:0000313" key="15">
    <source>
        <dbReference type="Proteomes" id="UP000018468"/>
    </source>
</evidence>
<dbReference type="eggNOG" id="KOG4564">
    <property type="taxonomic scope" value="Eukaryota"/>
</dbReference>
<keyword evidence="7 11" id="KW-0472">Membrane</keyword>
<evidence type="ECO:0000256" key="10">
    <source>
        <dbReference type="ARBA" id="ARBA00023224"/>
    </source>
</evidence>
<keyword evidence="8" id="KW-0675">Receptor</keyword>
<dbReference type="Gene3D" id="1.20.1070.10">
    <property type="entry name" value="Rhodopsin 7-helix transmembrane proteins"/>
    <property type="match status" value="1"/>
</dbReference>
<dbReference type="GO" id="GO:0017046">
    <property type="term" value="F:peptide hormone binding"/>
    <property type="evidence" value="ECO:0000318"/>
    <property type="project" value="GO_Central"/>
</dbReference>
<feature type="transmembrane region" description="Helical" evidence="11">
    <location>
        <begin position="349"/>
        <end position="370"/>
    </location>
</feature>
<feature type="transmembrane region" description="Helical" evidence="11">
    <location>
        <begin position="232"/>
        <end position="257"/>
    </location>
</feature>
<dbReference type="InterPro" id="IPR017981">
    <property type="entry name" value="GPCR_2-like_7TM"/>
</dbReference>
<evidence type="ECO:0000256" key="1">
    <source>
        <dbReference type="ARBA" id="ARBA00004651"/>
    </source>
</evidence>
<keyword evidence="15" id="KW-1185">Reference proteome</keyword>
<dbReference type="FunFam" id="4.10.1240.10:FF:000017">
    <property type="entry name" value="Glucagon like peptide 2 receptor"/>
    <property type="match status" value="1"/>
</dbReference>
<keyword evidence="9" id="KW-0325">Glycoprotein</keyword>
<reference evidence="15" key="1">
    <citation type="submission" date="2011-12" db="EMBL/GenBank/DDBJ databases">
        <title>The Draft Genome of Lepisosteus oculatus.</title>
        <authorList>
            <consortium name="The Broad Institute Genome Assembly &amp; Analysis Group"/>
            <consortium name="Computational R&amp;D Group"/>
            <consortium name="and Sequencing Platform"/>
            <person name="Di Palma F."/>
            <person name="Alfoldi J."/>
            <person name="Johnson J."/>
            <person name="Berlin A."/>
            <person name="Gnerre S."/>
            <person name="Jaffe D."/>
            <person name="MacCallum I."/>
            <person name="Young S."/>
            <person name="Walker B.J."/>
            <person name="Lander E.S."/>
            <person name="Lindblad-Toh K."/>
        </authorList>
    </citation>
    <scope>NUCLEOTIDE SEQUENCE [LARGE SCALE GENOMIC DNA]</scope>
</reference>
<comment type="subcellular location">
    <subcellularLocation>
        <location evidence="1">Cell membrane</location>
        <topology evidence="1">Multi-pass membrane protein</topology>
    </subcellularLocation>
</comment>
<dbReference type="PANTHER" id="PTHR45620">
    <property type="entry name" value="PDF RECEPTOR-LIKE PROTEIN-RELATED"/>
    <property type="match status" value="1"/>
</dbReference>
<feature type="transmembrane region" description="Helical" evidence="11">
    <location>
        <begin position="180"/>
        <end position="201"/>
    </location>
</feature>